<dbReference type="EMBL" id="JAEPRB010000004">
    <property type="protein sequence ID" value="KAG2227904.1"/>
    <property type="molecule type" value="Genomic_DNA"/>
</dbReference>
<reference evidence="2 3" key="1">
    <citation type="submission" date="2020-12" db="EMBL/GenBank/DDBJ databases">
        <title>Metabolic potential, ecology and presence of endohyphal bacteria is reflected in genomic diversity of Mucoromycotina.</title>
        <authorList>
            <person name="Muszewska A."/>
            <person name="Okrasinska A."/>
            <person name="Steczkiewicz K."/>
            <person name="Drgas O."/>
            <person name="Orlowska M."/>
            <person name="Perlinska-Lenart U."/>
            <person name="Aleksandrzak-Piekarczyk T."/>
            <person name="Szatraj K."/>
            <person name="Zielenkiewicz U."/>
            <person name="Pilsyk S."/>
            <person name="Malc E."/>
            <person name="Mieczkowski P."/>
            <person name="Kruszewska J.S."/>
            <person name="Biernat P."/>
            <person name="Pawlowska J."/>
        </authorList>
    </citation>
    <scope>NUCLEOTIDE SEQUENCE [LARGE SCALE GENOMIC DNA]</scope>
    <source>
        <strain evidence="2 3">CBS 142.35</strain>
    </source>
</reference>
<dbReference type="OrthoDB" id="2213666at2759"/>
<feature type="transmembrane region" description="Helical" evidence="1">
    <location>
        <begin position="216"/>
        <end position="235"/>
    </location>
</feature>
<accession>A0A8H7VUT7</accession>
<gene>
    <name evidence="2" type="ORF">INT45_002142</name>
</gene>
<organism evidence="2 3">
    <name type="scientific">Circinella minor</name>
    <dbReference type="NCBI Taxonomy" id="1195481"/>
    <lineage>
        <taxon>Eukaryota</taxon>
        <taxon>Fungi</taxon>
        <taxon>Fungi incertae sedis</taxon>
        <taxon>Mucoromycota</taxon>
        <taxon>Mucoromycotina</taxon>
        <taxon>Mucoromycetes</taxon>
        <taxon>Mucorales</taxon>
        <taxon>Lichtheimiaceae</taxon>
        <taxon>Circinella</taxon>
    </lineage>
</organism>
<keyword evidence="3" id="KW-1185">Reference proteome</keyword>
<name>A0A8H7VUT7_9FUNG</name>
<keyword evidence="1" id="KW-1133">Transmembrane helix</keyword>
<feature type="transmembrane region" description="Helical" evidence="1">
    <location>
        <begin position="33"/>
        <end position="52"/>
    </location>
</feature>
<dbReference type="Proteomes" id="UP000646827">
    <property type="component" value="Unassembled WGS sequence"/>
</dbReference>
<sequence length="308" mass="35470">MVNPGFIISSALCSIATLIVVIQAICNPKKLRYLIVCYAIFTLPSAIVNNITAEGILRQRWNTFCYLLSTSLMLSLNYYMTLDIGFKMQVRKTWLRYLFYISVLLLITVIALLIIQIALLLSHTEREYTIRWMFILGVCLAIGGQFSAFLYAFLPLIRWKKHRTQEAHSRTTAYGIWFLSIQSMWYSLYGVLYFWFFAVNTWDQFQNMLACDYPMRFVLCLMFTFSPPAWIIDCMSSQLSSHHRSNLHTTHGGTLSQNIPDIYLPTLPAEERYVSFGEDDDGKMGSQIAMINATYTQKPQPSYNSSSA</sequence>
<feature type="transmembrane region" description="Helical" evidence="1">
    <location>
        <begin position="174"/>
        <end position="196"/>
    </location>
</feature>
<dbReference type="AlphaFoldDB" id="A0A8H7VUT7"/>
<evidence type="ECO:0000313" key="2">
    <source>
        <dbReference type="EMBL" id="KAG2227904.1"/>
    </source>
</evidence>
<protein>
    <submittedName>
        <fullName evidence="2">Uncharacterized protein</fullName>
    </submittedName>
</protein>
<comment type="caution">
    <text evidence="2">The sequence shown here is derived from an EMBL/GenBank/DDBJ whole genome shotgun (WGS) entry which is preliminary data.</text>
</comment>
<feature type="transmembrane region" description="Helical" evidence="1">
    <location>
        <begin position="64"/>
        <end position="85"/>
    </location>
</feature>
<keyword evidence="1" id="KW-0812">Transmembrane</keyword>
<evidence type="ECO:0000256" key="1">
    <source>
        <dbReference type="SAM" id="Phobius"/>
    </source>
</evidence>
<evidence type="ECO:0000313" key="3">
    <source>
        <dbReference type="Proteomes" id="UP000646827"/>
    </source>
</evidence>
<proteinExistence type="predicted"/>
<keyword evidence="1" id="KW-0472">Membrane</keyword>
<feature type="transmembrane region" description="Helical" evidence="1">
    <location>
        <begin position="6"/>
        <end position="26"/>
    </location>
</feature>
<feature type="transmembrane region" description="Helical" evidence="1">
    <location>
        <begin position="132"/>
        <end position="154"/>
    </location>
</feature>
<feature type="transmembrane region" description="Helical" evidence="1">
    <location>
        <begin position="97"/>
        <end position="120"/>
    </location>
</feature>